<feature type="region of interest" description="Disordered" evidence="1">
    <location>
        <begin position="435"/>
        <end position="465"/>
    </location>
</feature>
<name>A0AAD9D897_9STRA</name>
<feature type="region of interest" description="Disordered" evidence="1">
    <location>
        <begin position="250"/>
        <end position="308"/>
    </location>
</feature>
<dbReference type="PANTHER" id="PTHR48407">
    <property type="entry name" value="CRANIOFACIAL DEVELOPMENT PROTEIN 1"/>
    <property type="match status" value="1"/>
</dbReference>
<keyword evidence="5" id="KW-1185">Reference proteome</keyword>
<feature type="compositionally biased region" description="Low complexity" evidence="1">
    <location>
        <begin position="250"/>
        <end position="259"/>
    </location>
</feature>
<organism evidence="4 5">
    <name type="scientific">Skeletonema marinoi</name>
    <dbReference type="NCBI Taxonomy" id="267567"/>
    <lineage>
        <taxon>Eukaryota</taxon>
        <taxon>Sar</taxon>
        <taxon>Stramenopiles</taxon>
        <taxon>Ochrophyta</taxon>
        <taxon>Bacillariophyta</taxon>
        <taxon>Coscinodiscophyceae</taxon>
        <taxon>Thalassiosirophycidae</taxon>
        <taxon>Thalassiosirales</taxon>
        <taxon>Skeletonemataceae</taxon>
        <taxon>Skeletonema</taxon>
        <taxon>Skeletonema marinoi-dohrnii complex</taxon>
    </lineage>
</organism>
<evidence type="ECO:0000313" key="5">
    <source>
        <dbReference type="Proteomes" id="UP001224775"/>
    </source>
</evidence>
<dbReference type="AlphaFoldDB" id="A0AAD9D897"/>
<dbReference type="InterPro" id="IPR027124">
    <property type="entry name" value="Swc5/CFDP1/2"/>
</dbReference>
<keyword evidence="2" id="KW-0812">Transmembrane</keyword>
<evidence type="ECO:0000259" key="3">
    <source>
        <dbReference type="PROSITE" id="PS51279"/>
    </source>
</evidence>
<keyword evidence="2" id="KW-1133">Transmembrane helix</keyword>
<evidence type="ECO:0000313" key="4">
    <source>
        <dbReference type="EMBL" id="KAK1736378.1"/>
    </source>
</evidence>
<protein>
    <recommendedName>
        <fullName evidence="3">BCNT-C domain-containing protein</fullName>
    </recommendedName>
</protein>
<comment type="caution">
    <text evidence="4">The sequence shown here is derived from an EMBL/GenBank/DDBJ whole genome shotgun (WGS) entry which is preliminary data.</text>
</comment>
<evidence type="ECO:0000256" key="2">
    <source>
        <dbReference type="SAM" id="Phobius"/>
    </source>
</evidence>
<dbReference type="Proteomes" id="UP001224775">
    <property type="component" value="Unassembled WGS sequence"/>
</dbReference>
<feature type="domain" description="BCNT-C" evidence="3">
    <location>
        <begin position="467"/>
        <end position="550"/>
    </location>
</feature>
<evidence type="ECO:0000256" key="1">
    <source>
        <dbReference type="SAM" id="MobiDB-lite"/>
    </source>
</evidence>
<feature type="compositionally biased region" description="Acidic residues" evidence="1">
    <location>
        <begin position="283"/>
        <end position="292"/>
    </location>
</feature>
<feature type="compositionally biased region" description="Basic and acidic residues" evidence="1">
    <location>
        <begin position="271"/>
        <end position="282"/>
    </location>
</feature>
<feature type="transmembrane region" description="Helical" evidence="2">
    <location>
        <begin position="145"/>
        <end position="163"/>
    </location>
</feature>
<dbReference type="PROSITE" id="PS51279">
    <property type="entry name" value="BCNT_C"/>
    <property type="match status" value="1"/>
</dbReference>
<gene>
    <name evidence="4" type="ORF">QTG54_012978</name>
</gene>
<accession>A0AAD9D897</accession>
<dbReference type="Pfam" id="PF07572">
    <property type="entry name" value="BCNT"/>
    <property type="match status" value="1"/>
</dbReference>
<sequence length="553" mass="59742">MQASYNSGGGGEGEEEEDTSIATYQEWVTMQKALKMGSTSGVSEPEVYYYDAGGLVGTAHQNTPELTLPDVVYTASGQKLKLSDVHDGGKAEVFLEMNPKTVLGKSLNELNSIQKSMSSGATSSFVSSSSLNTAGNAAQQSQDQMIVFLTVATMAIMVGMLSARRLRSRKFLEQCMTPDLEDDLDDVVRYDKKFDGSGVGSNNNGYTAAAGAASYAYTSGGSPGRHSEYEGSETSLPHFSDLYPTQSSSIMGSLSRRSGYGTNDNNGGMHWRGDMENAKDPAVDSDEEDEDYVPGQDPGEGVPSDDENDVANTLQEEVASGPTLSITKQKAVDDAFNDLFGYKYIKPAAGKSKSKLPIKSKSAMQKQKNILSSIFGKSSSSKLMSSSKATASLARPKDSSGGMMRLEKRVVKEVKRFAGQEICVEKVVMVPVFTGPGDGESKSSHSATNGEGINEKSIDNDTGATSALKAKGLDNLLSEMSRPEKLSTISKTSTDWDLFKSKNADEALKEQLESRAEGNEAFLVKKDFLDRVDHRRFELEKQERDRERTSRGK</sequence>
<keyword evidence="2" id="KW-0472">Membrane</keyword>
<dbReference type="PANTHER" id="PTHR48407:SF1">
    <property type="entry name" value="CRANIOFACIAL DEVELOPMENT PROTEIN 1"/>
    <property type="match status" value="1"/>
</dbReference>
<reference evidence="4" key="1">
    <citation type="submission" date="2023-06" db="EMBL/GenBank/DDBJ databases">
        <title>Survivors Of The Sea: Transcriptome response of Skeletonema marinoi to long-term dormancy.</title>
        <authorList>
            <person name="Pinder M.I.M."/>
            <person name="Kourtchenko O."/>
            <person name="Robertson E.K."/>
            <person name="Larsson T."/>
            <person name="Maumus F."/>
            <person name="Osuna-Cruz C.M."/>
            <person name="Vancaester E."/>
            <person name="Stenow R."/>
            <person name="Vandepoele K."/>
            <person name="Ploug H."/>
            <person name="Bruchert V."/>
            <person name="Godhe A."/>
            <person name="Topel M."/>
        </authorList>
    </citation>
    <scope>NUCLEOTIDE SEQUENCE</scope>
    <source>
        <strain evidence="4">R05AC</strain>
    </source>
</reference>
<dbReference type="InterPro" id="IPR011421">
    <property type="entry name" value="BCNT-C"/>
</dbReference>
<dbReference type="EMBL" id="JATAAI010000029">
    <property type="protein sequence ID" value="KAK1736378.1"/>
    <property type="molecule type" value="Genomic_DNA"/>
</dbReference>
<proteinExistence type="predicted"/>